<reference evidence="3" key="1">
    <citation type="submission" date="2024-04" db="EMBL/GenBank/DDBJ databases">
        <title>Phylogenomic analyses of a clade within the roseobacter group suggest taxonomic reassignments of species of the genera Aestuariivita, Citreicella, Loktanella, Nautella, Pelagibaca, Ruegeria, Thalassobius, Thiobacimonas and Tropicibacter, and the proposal o.</title>
        <authorList>
            <person name="Jeon C.O."/>
        </authorList>
    </citation>
    <scope>NUCLEOTIDE SEQUENCE [LARGE SCALE GENOMIC DNA]</scope>
    <source>
        <strain evidence="3">BS5-3</strain>
    </source>
</reference>
<dbReference type="RefSeq" id="WP_341366407.1">
    <property type="nucleotide sequence ID" value="NZ_CP150951.2"/>
</dbReference>
<dbReference type="Proteomes" id="UP001440612">
    <property type="component" value="Chromosome"/>
</dbReference>
<gene>
    <name evidence="2" type="ORF">AABB29_15675</name>
</gene>
<accession>A0ABZ2V6W1</accession>
<keyword evidence="3" id="KW-1185">Reference proteome</keyword>
<name>A0ABZ2V6W1_9RHOB</name>
<dbReference type="SUPFAM" id="SSF52540">
    <property type="entry name" value="P-loop containing nucleoside triphosphate hydrolases"/>
    <property type="match status" value="1"/>
</dbReference>
<feature type="region of interest" description="Disordered" evidence="1">
    <location>
        <begin position="122"/>
        <end position="144"/>
    </location>
</feature>
<feature type="compositionally biased region" description="Basic and acidic residues" evidence="1">
    <location>
        <begin position="122"/>
        <end position="141"/>
    </location>
</feature>
<dbReference type="Pfam" id="PF13238">
    <property type="entry name" value="AAA_18"/>
    <property type="match status" value="1"/>
</dbReference>
<sequence length="186" mass="20826">MIIVLNGYPGVGKLTVGRELAVLLKARLVDIHTLYNLAFALTEFRTPEFRETVRRVEAIADELIAALPSGTPVIFTTVLTGETEWAMEEWRRFLERSDRRPPLVMVHIACDLEENIKRIQSPERRGKGKLQDAEVAERNHASSEPLIGGELPHTFRLNVTYMKPEEAADKIANHCVAVLAATKDVG</sequence>
<dbReference type="InterPro" id="IPR027417">
    <property type="entry name" value="P-loop_NTPase"/>
</dbReference>
<evidence type="ECO:0000313" key="2">
    <source>
        <dbReference type="EMBL" id="WZC48290.1"/>
    </source>
</evidence>
<dbReference type="EMBL" id="CP150951">
    <property type="protein sequence ID" value="WZC48290.1"/>
    <property type="molecule type" value="Genomic_DNA"/>
</dbReference>
<organism evidence="2 3">
    <name type="scientific">Yoonia phaeophyticola</name>
    <dbReference type="NCBI Taxonomy" id="3137369"/>
    <lineage>
        <taxon>Bacteria</taxon>
        <taxon>Pseudomonadati</taxon>
        <taxon>Pseudomonadota</taxon>
        <taxon>Alphaproteobacteria</taxon>
        <taxon>Rhodobacterales</taxon>
        <taxon>Paracoccaceae</taxon>
        <taxon>Yoonia</taxon>
    </lineage>
</organism>
<evidence type="ECO:0000313" key="3">
    <source>
        <dbReference type="Proteomes" id="UP001440612"/>
    </source>
</evidence>
<proteinExistence type="predicted"/>
<protein>
    <submittedName>
        <fullName evidence="2">AAA family ATPase</fullName>
    </submittedName>
</protein>
<dbReference type="Gene3D" id="3.40.50.300">
    <property type="entry name" value="P-loop containing nucleotide triphosphate hydrolases"/>
    <property type="match status" value="1"/>
</dbReference>
<evidence type="ECO:0000256" key="1">
    <source>
        <dbReference type="SAM" id="MobiDB-lite"/>
    </source>
</evidence>